<feature type="signal peptide" evidence="1">
    <location>
        <begin position="1"/>
        <end position="19"/>
    </location>
</feature>
<dbReference type="NCBIfam" id="TIGR04183">
    <property type="entry name" value="Por_Secre_tail"/>
    <property type="match status" value="1"/>
</dbReference>
<reference evidence="2 3" key="1">
    <citation type="submission" date="2018-12" db="EMBL/GenBank/DDBJ databases">
        <authorList>
            <person name="Feng G."/>
            <person name="Zhu H."/>
        </authorList>
    </citation>
    <scope>NUCLEOTIDE SEQUENCE [LARGE SCALE GENOMIC DNA]</scope>
    <source>
        <strain evidence="2 3">KCTC 12533</strain>
    </source>
</reference>
<dbReference type="GO" id="GO:0008237">
    <property type="term" value="F:metallopeptidase activity"/>
    <property type="evidence" value="ECO:0007669"/>
    <property type="project" value="InterPro"/>
</dbReference>
<dbReference type="Pfam" id="PF13583">
    <property type="entry name" value="Reprolysin_4"/>
    <property type="match status" value="1"/>
</dbReference>
<comment type="caution">
    <text evidence="2">The sequence shown here is derived from an EMBL/GenBank/DDBJ whole genome shotgun (WGS) entry which is preliminary data.</text>
</comment>
<evidence type="ECO:0000313" key="2">
    <source>
        <dbReference type="EMBL" id="RSK48872.1"/>
    </source>
</evidence>
<dbReference type="RefSeq" id="WP_125419659.1">
    <property type="nucleotide sequence ID" value="NZ_RWIT01000004.1"/>
</dbReference>
<protein>
    <submittedName>
        <fullName evidence="2">T9SS C-terminal target domain-containing protein</fullName>
    </submittedName>
</protein>
<dbReference type="InterPro" id="IPR013783">
    <property type="entry name" value="Ig-like_fold"/>
</dbReference>
<keyword evidence="1" id="KW-0732">Signal</keyword>
<dbReference type="EMBL" id="RWIT01000004">
    <property type="protein sequence ID" value="RSK48872.1"/>
    <property type="molecule type" value="Genomic_DNA"/>
</dbReference>
<keyword evidence="3" id="KW-1185">Reference proteome</keyword>
<dbReference type="SUPFAM" id="SSF55486">
    <property type="entry name" value="Metalloproteases ('zincins'), catalytic domain"/>
    <property type="match status" value="1"/>
</dbReference>
<dbReference type="InterPro" id="IPR026444">
    <property type="entry name" value="Secre_tail"/>
</dbReference>
<evidence type="ECO:0000256" key="1">
    <source>
        <dbReference type="SAM" id="SignalP"/>
    </source>
</evidence>
<dbReference type="Proteomes" id="UP000273500">
    <property type="component" value="Unassembled WGS sequence"/>
</dbReference>
<sequence length="840" mass="87163">MIARLLLTGGLGWLSVAIAAAQHPAAHTNPVAWHPVSAAHRQVGGLTIAVEASALEATLRTAPPETQAAAGILLPVPLPDGSVENFRVWRVPVMAPELAARYPAIQTYAGQSLQNPAVSARFDLTPQGFHGLLLGSPVGKVVIEPVDAAAGLYASRTASSSASWSCTLPASTAKQPTVANRGQAAAFGSTLLTYRLALACTGEYATAVTANATPAVATTKLNVLAAMVTAINRVTGIYEKELAIRLVLIGNNDQLIYLSAATDPYTNDDGSAMLGENQANVDAVIGTARYDIGHVFSTGGGGIAALQAVCDVNIKAQGVTGLPNPRGDGFYVDYVAHEMGHQFGGNHTFNSVTGSCNGNRNRQTAMEPGSGTTIMAYAGICGADNVQSNSDPYFHAISQDEIRSYVLDTRTNYGGACPVYTSTGNQAPVVTAGASYTIPQGTPFTLTGSATDANGDALTYAWEQMDQSSQGGAPAAAATSTTAPLFRAFAPVSTGTRTFPRLTDILSNTATIGETLPTVARTMNFRLTARDNRPGGGGVGSASTAVNTTAAGPFLITTANSAITQAPLSTFTVTWSVNNTTSAPINAANVRILFSTDGGQTFPYVLAANTPNDGSQGVVFPNVRTSTGRLRVEAVGNIFFDINNADITLSGPLPVTLTRFTAAAEGTTALLHWTTAQEVHNAGFEVQLQGPDDQEFRKVAFVAGQGSTTQSQSYALRVPDLGAGRWYVRLHQLDEGGQTGSFSSVQSVLIRVPAVAASIWPNPLPAGQGTITVELPTAGTAQVTLYDVLGRPVATQPPLALAAGKTDVPLTLPAVPAGLYMWQLTVDGRPATQGRVLLRP</sequence>
<dbReference type="Gene3D" id="2.60.40.10">
    <property type="entry name" value="Immunoglobulins"/>
    <property type="match status" value="1"/>
</dbReference>
<name>A0A428KQU8_9BACT</name>
<dbReference type="AlphaFoldDB" id="A0A428KQU8"/>
<accession>A0A428KQU8</accession>
<dbReference type="OrthoDB" id="9792152at2"/>
<proteinExistence type="predicted"/>
<evidence type="ECO:0000313" key="3">
    <source>
        <dbReference type="Proteomes" id="UP000273500"/>
    </source>
</evidence>
<gene>
    <name evidence="2" type="ORF">EI291_09920</name>
</gene>
<dbReference type="InterPro" id="IPR024079">
    <property type="entry name" value="MetalloPept_cat_dom_sf"/>
</dbReference>
<organism evidence="2 3">
    <name type="scientific">Hymenobacter rigui</name>
    <dbReference type="NCBI Taxonomy" id="334424"/>
    <lineage>
        <taxon>Bacteria</taxon>
        <taxon>Pseudomonadati</taxon>
        <taxon>Bacteroidota</taxon>
        <taxon>Cytophagia</taxon>
        <taxon>Cytophagales</taxon>
        <taxon>Hymenobacteraceae</taxon>
        <taxon>Hymenobacter</taxon>
    </lineage>
</organism>
<dbReference type="Gene3D" id="3.40.390.10">
    <property type="entry name" value="Collagenase (Catalytic Domain)"/>
    <property type="match status" value="1"/>
</dbReference>
<feature type="chain" id="PRO_5019462635" evidence="1">
    <location>
        <begin position="20"/>
        <end position="840"/>
    </location>
</feature>